<accession>A0A921Q7F8</accession>
<organism evidence="1 2">
    <name type="scientific">Sorghum bicolor</name>
    <name type="common">Sorghum</name>
    <name type="synonym">Sorghum vulgare</name>
    <dbReference type="NCBI Taxonomy" id="4558"/>
    <lineage>
        <taxon>Eukaryota</taxon>
        <taxon>Viridiplantae</taxon>
        <taxon>Streptophyta</taxon>
        <taxon>Embryophyta</taxon>
        <taxon>Tracheophyta</taxon>
        <taxon>Spermatophyta</taxon>
        <taxon>Magnoliopsida</taxon>
        <taxon>Liliopsida</taxon>
        <taxon>Poales</taxon>
        <taxon>Poaceae</taxon>
        <taxon>PACMAD clade</taxon>
        <taxon>Panicoideae</taxon>
        <taxon>Andropogonodae</taxon>
        <taxon>Andropogoneae</taxon>
        <taxon>Sorghinae</taxon>
        <taxon>Sorghum</taxon>
    </lineage>
</organism>
<dbReference type="AlphaFoldDB" id="A0A921Q7F8"/>
<dbReference type="EMBL" id="CM027688">
    <property type="protein sequence ID" value="KAG0516647.1"/>
    <property type="molecule type" value="Genomic_DNA"/>
</dbReference>
<sequence length="54" mass="6089">MFAGLDPGIKQAMKLVPPASRLQLRILFCHIRCLSMANALLHPISIHLVIWFCC</sequence>
<gene>
    <name evidence="1" type="ORF">BDA96_09G021400</name>
</gene>
<dbReference type="Proteomes" id="UP000807115">
    <property type="component" value="Chromosome 9"/>
</dbReference>
<comment type="caution">
    <text evidence="1">The sequence shown here is derived from an EMBL/GenBank/DDBJ whole genome shotgun (WGS) entry which is preliminary data.</text>
</comment>
<reference evidence="1" key="1">
    <citation type="journal article" date="2019" name="BMC Genomics">
        <title>A new reference genome for Sorghum bicolor reveals high levels of sequence similarity between sweet and grain genotypes: implications for the genetics of sugar metabolism.</title>
        <authorList>
            <person name="Cooper E.A."/>
            <person name="Brenton Z.W."/>
            <person name="Flinn B.S."/>
            <person name="Jenkins J."/>
            <person name="Shu S."/>
            <person name="Flowers D."/>
            <person name="Luo F."/>
            <person name="Wang Y."/>
            <person name="Xia P."/>
            <person name="Barry K."/>
            <person name="Daum C."/>
            <person name="Lipzen A."/>
            <person name="Yoshinaga Y."/>
            <person name="Schmutz J."/>
            <person name="Saski C."/>
            <person name="Vermerris W."/>
            <person name="Kresovich S."/>
        </authorList>
    </citation>
    <scope>NUCLEOTIDE SEQUENCE</scope>
</reference>
<evidence type="ECO:0000313" key="2">
    <source>
        <dbReference type="Proteomes" id="UP000807115"/>
    </source>
</evidence>
<protein>
    <submittedName>
        <fullName evidence="1">Uncharacterized protein</fullName>
    </submittedName>
</protein>
<evidence type="ECO:0000313" key="1">
    <source>
        <dbReference type="EMBL" id="KAG0516647.1"/>
    </source>
</evidence>
<name>A0A921Q7F8_SORBI</name>
<proteinExistence type="predicted"/>
<reference evidence="1" key="2">
    <citation type="submission" date="2020-10" db="EMBL/GenBank/DDBJ databases">
        <authorList>
            <person name="Cooper E.A."/>
            <person name="Brenton Z.W."/>
            <person name="Flinn B.S."/>
            <person name="Jenkins J."/>
            <person name="Shu S."/>
            <person name="Flowers D."/>
            <person name="Luo F."/>
            <person name="Wang Y."/>
            <person name="Xia P."/>
            <person name="Barry K."/>
            <person name="Daum C."/>
            <person name="Lipzen A."/>
            <person name="Yoshinaga Y."/>
            <person name="Schmutz J."/>
            <person name="Saski C."/>
            <person name="Vermerris W."/>
            <person name="Kresovich S."/>
        </authorList>
    </citation>
    <scope>NUCLEOTIDE SEQUENCE</scope>
</reference>